<feature type="domain" description="STAS" evidence="3">
    <location>
        <begin position="30"/>
        <end position="141"/>
    </location>
</feature>
<dbReference type="Pfam" id="PF01740">
    <property type="entry name" value="STAS"/>
    <property type="match status" value="1"/>
</dbReference>
<evidence type="ECO:0000313" key="4">
    <source>
        <dbReference type="EMBL" id="TMR40976.1"/>
    </source>
</evidence>
<evidence type="ECO:0000313" key="5">
    <source>
        <dbReference type="Proteomes" id="UP000305238"/>
    </source>
</evidence>
<proteinExistence type="inferred from homology"/>
<dbReference type="PANTHER" id="PTHR33495:SF2">
    <property type="entry name" value="ANTI-SIGMA FACTOR ANTAGONIST TM_1081-RELATED"/>
    <property type="match status" value="1"/>
</dbReference>
<dbReference type="Proteomes" id="UP000305238">
    <property type="component" value="Unassembled WGS sequence"/>
</dbReference>
<organism evidence="4 5">
    <name type="scientific">Actinomadura geliboluensis</name>
    <dbReference type="NCBI Taxonomy" id="882440"/>
    <lineage>
        <taxon>Bacteria</taxon>
        <taxon>Bacillati</taxon>
        <taxon>Actinomycetota</taxon>
        <taxon>Actinomycetes</taxon>
        <taxon>Streptosporangiales</taxon>
        <taxon>Thermomonosporaceae</taxon>
        <taxon>Actinomadura</taxon>
    </lineage>
</organism>
<dbReference type="GO" id="GO:0043856">
    <property type="term" value="F:anti-sigma factor antagonist activity"/>
    <property type="evidence" value="ECO:0007669"/>
    <property type="project" value="InterPro"/>
</dbReference>
<dbReference type="SUPFAM" id="SSF52091">
    <property type="entry name" value="SpoIIaa-like"/>
    <property type="match status" value="1"/>
</dbReference>
<gene>
    <name evidence="4" type="ORF">ETD96_08105</name>
</gene>
<dbReference type="PANTHER" id="PTHR33495">
    <property type="entry name" value="ANTI-SIGMA FACTOR ANTAGONIST TM_1081-RELATED-RELATED"/>
    <property type="match status" value="1"/>
</dbReference>
<comment type="similarity">
    <text evidence="1 2">Belongs to the anti-sigma-factor antagonist family.</text>
</comment>
<sequence length="141" mass="14791">MDHLRSEIAMTALITIPRPARALARAPDEVRTPARQRPGHTIVALSGALDGAAAPALREHLIGALRRSGRLLILDLGEVASADAAGLAVLVGIRRRAAVLGITLRLVALRPQVAALLRATALDRALAVYPDPDSLSEAPAR</sequence>
<dbReference type="InterPro" id="IPR036513">
    <property type="entry name" value="STAS_dom_sf"/>
</dbReference>
<dbReference type="InterPro" id="IPR003658">
    <property type="entry name" value="Anti-sigma_ant"/>
</dbReference>
<dbReference type="PROSITE" id="PS50801">
    <property type="entry name" value="STAS"/>
    <property type="match status" value="1"/>
</dbReference>
<dbReference type="InterPro" id="IPR002645">
    <property type="entry name" value="STAS_dom"/>
</dbReference>
<keyword evidence="5" id="KW-1185">Reference proteome</keyword>
<evidence type="ECO:0000259" key="3">
    <source>
        <dbReference type="PROSITE" id="PS50801"/>
    </source>
</evidence>
<evidence type="ECO:0000256" key="1">
    <source>
        <dbReference type="ARBA" id="ARBA00009013"/>
    </source>
</evidence>
<name>A0A5S4H7L4_9ACTN</name>
<dbReference type="CDD" id="cd07043">
    <property type="entry name" value="STAS_anti-anti-sigma_factors"/>
    <property type="match status" value="1"/>
</dbReference>
<dbReference type="EMBL" id="VCKZ01000036">
    <property type="protein sequence ID" value="TMR40976.1"/>
    <property type="molecule type" value="Genomic_DNA"/>
</dbReference>
<dbReference type="AlphaFoldDB" id="A0A5S4H7L4"/>
<accession>A0A5S4H7L4</accession>
<reference evidence="4 5" key="1">
    <citation type="submission" date="2019-05" db="EMBL/GenBank/DDBJ databases">
        <title>Draft genome sequence of Actinomadura geliboluensis A8036.</title>
        <authorList>
            <person name="Saricaoglu S."/>
            <person name="Isik K."/>
        </authorList>
    </citation>
    <scope>NUCLEOTIDE SEQUENCE [LARGE SCALE GENOMIC DNA]</scope>
    <source>
        <strain evidence="4 5">A8036</strain>
    </source>
</reference>
<dbReference type="OrthoDB" id="3294096at2"/>
<protein>
    <recommendedName>
        <fullName evidence="2">Anti-sigma factor antagonist</fullName>
    </recommendedName>
</protein>
<dbReference type="Gene3D" id="3.30.750.24">
    <property type="entry name" value="STAS domain"/>
    <property type="match status" value="1"/>
</dbReference>
<evidence type="ECO:0000256" key="2">
    <source>
        <dbReference type="RuleBase" id="RU003749"/>
    </source>
</evidence>
<comment type="caution">
    <text evidence="4">The sequence shown here is derived from an EMBL/GenBank/DDBJ whole genome shotgun (WGS) entry which is preliminary data.</text>
</comment>
<dbReference type="NCBIfam" id="TIGR00377">
    <property type="entry name" value="ant_ant_sig"/>
    <property type="match status" value="1"/>
</dbReference>